<sequence length="156" mass="17773">MPQRVWKHKVLWDIPISNAILNSWEEFASQSEVLKLIEIPRFQKGHMKADSRIKMHEYCDGSGKAYSAVVYLRVIPRGKDAGKVVVVFVVAKTRVNPIEPVTLPRLDTWSPLVLACLSASILKTLPIQNNGEYLRSDSQIVLNWIHLPPKRVNSLY</sequence>
<dbReference type="EMBL" id="BGPR01000527">
    <property type="protein sequence ID" value="GBM24808.1"/>
    <property type="molecule type" value="Genomic_DNA"/>
</dbReference>
<organism evidence="1 2">
    <name type="scientific">Araneus ventricosus</name>
    <name type="common">Orbweaver spider</name>
    <name type="synonym">Epeira ventricosa</name>
    <dbReference type="NCBI Taxonomy" id="182803"/>
    <lineage>
        <taxon>Eukaryota</taxon>
        <taxon>Metazoa</taxon>
        <taxon>Ecdysozoa</taxon>
        <taxon>Arthropoda</taxon>
        <taxon>Chelicerata</taxon>
        <taxon>Arachnida</taxon>
        <taxon>Araneae</taxon>
        <taxon>Araneomorphae</taxon>
        <taxon>Entelegynae</taxon>
        <taxon>Araneoidea</taxon>
        <taxon>Araneidae</taxon>
        <taxon>Araneus</taxon>
    </lineage>
</organism>
<dbReference type="Pfam" id="PF05380">
    <property type="entry name" value="Peptidase_A17"/>
    <property type="match status" value="1"/>
</dbReference>
<protein>
    <submittedName>
        <fullName evidence="1">Uncharacterized protein</fullName>
    </submittedName>
</protein>
<evidence type="ECO:0000313" key="1">
    <source>
        <dbReference type="EMBL" id="GBM24808.1"/>
    </source>
</evidence>
<dbReference type="InterPro" id="IPR008042">
    <property type="entry name" value="Retrotrans_Pao"/>
</dbReference>
<dbReference type="PANTHER" id="PTHR47331">
    <property type="entry name" value="PHD-TYPE DOMAIN-CONTAINING PROTEIN"/>
    <property type="match status" value="1"/>
</dbReference>
<accession>A0A4Y2E9X9</accession>
<dbReference type="PANTHER" id="PTHR47331:SF5">
    <property type="entry name" value="RIBONUCLEASE H"/>
    <property type="match status" value="1"/>
</dbReference>
<proteinExistence type="predicted"/>
<comment type="caution">
    <text evidence="1">The sequence shown here is derived from an EMBL/GenBank/DDBJ whole genome shotgun (WGS) entry which is preliminary data.</text>
</comment>
<dbReference type="OrthoDB" id="5872779at2759"/>
<evidence type="ECO:0000313" key="2">
    <source>
        <dbReference type="Proteomes" id="UP000499080"/>
    </source>
</evidence>
<gene>
    <name evidence="1" type="ORF">AVEN_245054_1</name>
</gene>
<dbReference type="AlphaFoldDB" id="A0A4Y2E9X9"/>
<keyword evidence="2" id="KW-1185">Reference proteome</keyword>
<dbReference type="Proteomes" id="UP000499080">
    <property type="component" value="Unassembled WGS sequence"/>
</dbReference>
<name>A0A4Y2E9X9_ARAVE</name>
<reference evidence="1 2" key="1">
    <citation type="journal article" date="2019" name="Sci. Rep.">
        <title>Orb-weaving spider Araneus ventricosus genome elucidates the spidroin gene catalogue.</title>
        <authorList>
            <person name="Kono N."/>
            <person name="Nakamura H."/>
            <person name="Ohtoshi R."/>
            <person name="Moran D.A.P."/>
            <person name="Shinohara A."/>
            <person name="Yoshida Y."/>
            <person name="Fujiwara M."/>
            <person name="Mori M."/>
            <person name="Tomita M."/>
            <person name="Arakawa K."/>
        </authorList>
    </citation>
    <scope>NUCLEOTIDE SEQUENCE [LARGE SCALE GENOMIC DNA]</scope>
</reference>